<dbReference type="Gene3D" id="2.40.10.120">
    <property type="match status" value="1"/>
</dbReference>
<dbReference type="SUPFAM" id="SSF50494">
    <property type="entry name" value="Trypsin-like serine proteases"/>
    <property type="match status" value="1"/>
</dbReference>
<dbReference type="EMBL" id="CP061032">
    <property type="protein sequence ID" value="QNP89261.1"/>
    <property type="molecule type" value="Genomic_DNA"/>
</dbReference>
<organism evidence="2 3">
    <name type="scientific">Corynebacterium lujinxingii</name>
    <dbReference type="NCBI Taxonomy" id="2763010"/>
    <lineage>
        <taxon>Bacteria</taxon>
        <taxon>Bacillati</taxon>
        <taxon>Actinomycetota</taxon>
        <taxon>Actinomycetes</taxon>
        <taxon>Mycobacteriales</taxon>
        <taxon>Corynebacteriaceae</taxon>
        <taxon>Corynebacterium</taxon>
    </lineage>
</organism>
<dbReference type="InterPro" id="IPR001314">
    <property type="entry name" value="Peptidase_S1A"/>
</dbReference>
<dbReference type="AlphaFoldDB" id="A0A7H0JW45"/>
<evidence type="ECO:0000313" key="4">
    <source>
        <dbReference type="Proteomes" id="UP000642876"/>
    </source>
</evidence>
<dbReference type="EMBL" id="JACMYE010000004">
    <property type="protein sequence ID" value="MBC3178745.1"/>
    <property type="molecule type" value="Genomic_DNA"/>
</dbReference>
<keyword evidence="4" id="KW-1185">Reference proteome</keyword>
<accession>A0A7H0JW45</accession>
<evidence type="ECO:0000313" key="2">
    <source>
        <dbReference type="EMBL" id="QNP89261.1"/>
    </source>
</evidence>
<dbReference type="Pfam" id="PF13365">
    <property type="entry name" value="Trypsin_2"/>
    <property type="match status" value="1"/>
</dbReference>
<dbReference type="KEGG" id="cluj:IAU68_05890"/>
<protein>
    <submittedName>
        <fullName evidence="2">Trypsin-like peptidase domain-containing protein</fullName>
    </submittedName>
</protein>
<dbReference type="InterPro" id="IPR009003">
    <property type="entry name" value="Peptidase_S1_PA"/>
</dbReference>
<evidence type="ECO:0000313" key="1">
    <source>
        <dbReference type="EMBL" id="MBC3178745.1"/>
    </source>
</evidence>
<reference evidence="3 4" key="1">
    <citation type="submission" date="2020-08" db="EMBL/GenBank/DDBJ databases">
        <title>novel species in genus Corynebacterium.</title>
        <authorList>
            <person name="Zhang G."/>
        </authorList>
    </citation>
    <scope>NUCLEOTIDE SEQUENCE [LARGE SCALE GENOMIC DNA]</scope>
    <source>
        <strain evidence="2">Zg-917</strain>
        <strain evidence="3 4">zg-917</strain>
    </source>
</reference>
<dbReference type="Proteomes" id="UP000642876">
    <property type="component" value="Unassembled WGS sequence"/>
</dbReference>
<name>A0A7H0JW45_9CORY</name>
<dbReference type="PRINTS" id="PR00722">
    <property type="entry name" value="CHYMOTRYPSIN"/>
</dbReference>
<gene>
    <name evidence="1" type="ORF">H7348_05385</name>
    <name evidence="2" type="ORF">IAU68_05890</name>
</gene>
<sequence>MSNPLARSIARISIPGRGYCSGALITPDTVLTCAHFFRRADVRKVRVRIGDTTFAPVSAAPLPGTDVALVRLPERVDAEPLPVGPAPRTGRPTLTVGFGGRAASPEGRPGRYLGRLPFSASRTFATRVRPAGLIYNNPPAVKGDSGGPVFAGGEIFAVQSLILDPRGRNLRVATVSLLPASYR</sequence>
<dbReference type="Proteomes" id="UP000516235">
    <property type="component" value="Chromosome"/>
</dbReference>
<proteinExistence type="predicted"/>
<evidence type="ECO:0000313" key="3">
    <source>
        <dbReference type="Proteomes" id="UP000516235"/>
    </source>
</evidence>
<dbReference type="RefSeq" id="WP_171193968.1">
    <property type="nucleotide sequence ID" value="NZ_CP061032.1"/>
</dbReference>